<gene>
    <name evidence="1" type="ORF">DB32_007316</name>
</gene>
<sequence>MPRSAFLFTSDARGLVERRFDPESFETLGHVESAPYLAGPTWMSRIFSRFRPTDVRPKTLRAPFDHTGRDILTLLPPTVPLLDGHDDPIGATRLASGRVTCLPPREPGDTVVLRDLWATTVRLLDGAHFAIETHDGEPIVIAFARAPLIVAAPTTRTLDEHLDAVSPFVSSACRDALVRASDGLRTAQVVEIHEGDTVDVLGLTWMPDDAERRFDLRARTAGYRSAPRPLRLVIADAPGTRIVIRRTGARLR</sequence>
<keyword evidence="2" id="KW-1185">Reference proteome</keyword>
<name>A0A0F6W8K9_9BACT</name>
<proteinExistence type="predicted"/>
<evidence type="ECO:0000313" key="1">
    <source>
        <dbReference type="EMBL" id="AKF10167.1"/>
    </source>
</evidence>
<dbReference type="KEGG" id="samy:DB32_007316"/>
<protein>
    <submittedName>
        <fullName evidence="1">Uncharacterized protein</fullName>
    </submittedName>
</protein>
<evidence type="ECO:0000313" key="2">
    <source>
        <dbReference type="Proteomes" id="UP000034883"/>
    </source>
</evidence>
<dbReference type="EMBL" id="CP011125">
    <property type="protein sequence ID" value="AKF10167.1"/>
    <property type="molecule type" value="Genomic_DNA"/>
</dbReference>
<dbReference type="AlphaFoldDB" id="A0A0F6W8K9"/>
<dbReference type="RefSeq" id="WP_053237151.1">
    <property type="nucleotide sequence ID" value="NZ_CP011125.1"/>
</dbReference>
<organism evidence="1 2">
    <name type="scientific">Sandaracinus amylolyticus</name>
    <dbReference type="NCBI Taxonomy" id="927083"/>
    <lineage>
        <taxon>Bacteria</taxon>
        <taxon>Pseudomonadati</taxon>
        <taxon>Myxococcota</taxon>
        <taxon>Polyangia</taxon>
        <taxon>Polyangiales</taxon>
        <taxon>Sandaracinaceae</taxon>
        <taxon>Sandaracinus</taxon>
    </lineage>
</organism>
<reference evidence="1 2" key="1">
    <citation type="submission" date="2015-03" db="EMBL/GenBank/DDBJ databases">
        <title>Genome assembly of Sandaracinus amylolyticus DSM 53668.</title>
        <authorList>
            <person name="Sharma G."/>
            <person name="Subramanian S."/>
        </authorList>
    </citation>
    <scope>NUCLEOTIDE SEQUENCE [LARGE SCALE GENOMIC DNA]</scope>
    <source>
        <strain evidence="1 2">DSM 53668</strain>
    </source>
</reference>
<dbReference type="STRING" id="927083.DB32_007316"/>
<dbReference type="Proteomes" id="UP000034883">
    <property type="component" value="Chromosome"/>
</dbReference>
<accession>A0A0F6W8K9</accession>